<feature type="compositionally biased region" description="Polar residues" evidence="1">
    <location>
        <begin position="1"/>
        <end position="23"/>
    </location>
</feature>
<sequence length="78" mass="8885">MSTNQDARYQTQANQRQVPNSLSMGRRNASRSSAQCCPAIDEEERILEKVYLVTPHRSVDNCSTRLRSKGLPCWILCD</sequence>
<dbReference type="Proteomes" id="UP000887159">
    <property type="component" value="Unassembled WGS sequence"/>
</dbReference>
<organism evidence="2 3">
    <name type="scientific">Trichonephila clavipes</name>
    <name type="common">Golden silk orbweaver</name>
    <name type="synonym">Nephila clavipes</name>
    <dbReference type="NCBI Taxonomy" id="2585209"/>
    <lineage>
        <taxon>Eukaryota</taxon>
        <taxon>Metazoa</taxon>
        <taxon>Ecdysozoa</taxon>
        <taxon>Arthropoda</taxon>
        <taxon>Chelicerata</taxon>
        <taxon>Arachnida</taxon>
        <taxon>Araneae</taxon>
        <taxon>Araneomorphae</taxon>
        <taxon>Entelegynae</taxon>
        <taxon>Araneoidea</taxon>
        <taxon>Nephilidae</taxon>
        <taxon>Trichonephila</taxon>
    </lineage>
</organism>
<comment type="caution">
    <text evidence="2">The sequence shown here is derived from an EMBL/GenBank/DDBJ whole genome shotgun (WGS) entry which is preliminary data.</text>
</comment>
<proteinExistence type="predicted"/>
<name>A0A8X6T2A1_TRICX</name>
<accession>A0A8X6T2A1</accession>
<evidence type="ECO:0000313" key="2">
    <source>
        <dbReference type="EMBL" id="GFY21958.1"/>
    </source>
</evidence>
<evidence type="ECO:0000256" key="1">
    <source>
        <dbReference type="SAM" id="MobiDB-lite"/>
    </source>
</evidence>
<keyword evidence="3" id="KW-1185">Reference proteome</keyword>
<feature type="region of interest" description="Disordered" evidence="1">
    <location>
        <begin position="1"/>
        <end position="35"/>
    </location>
</feature>
<reference evidence="2" key="1">
    <citation type="submission" date="2020-08" db="EMBL/GenBank/DDBJ databases">
        <title>Multicomponent nature underlies the extraordinary mechanical properties of spider dragline silk.</title>
        <authorList>
            <person name="Kono N."/>
            <person name="Nakamura H."/>
            <person name="Mori M."/>
            <person name="Yoshida Y."/>
            <person name="Ohtoshi R."/>
            <person name="Malay A.D."/>
            <person name="Moran D.A.P."/>
            <person name="Tomita M."/>
            <person name="Numata K."/>
            <person name="Arakawa K."/>
        </authorList>
    </citation>
    <scope>NUCLEOTIDE SEQUENCE</scope>
</reference>
<gene>
    <name evidence="2" type="ORF">TNCV_3296021</name>
</gene>
<dbReference type="AlphaFoldDB" id="A0A8X6T2A1"/>
<evidence type="ECO:0000313" key="3">
    <source>
        <dbReference type="Proteomes" id="UP000887159"/>
    </source>
</evidence>
<dbReference type="EMBL" id="BMAU01021359">
    <property type="protein sequence ID" value="GFY21958.1"/>
    <property type="molecule type" value="Genomic_DNA"/>
</dbReference>
<protein>
    <submittedName>
        <fullName evidence="2">Uncharacterized protein</fullName>
    </submittedName>
</protein>